<proteinExistence type="predicted"/>
<keyword evidence="2" id="KW-1185">Reference proteome</keyword>
<keyword evidence="1" id="KW-0223">Dioxygenase</keyword>
<organism evidence="1 2">
    <name type="scientific">Sphaerisporangium aureirubrum</name>
    <dbReference type="NCBI Taxonomy" id="1544736"/>
    <lineage>
        <taxon>Bacteria</taxon>
        <taxon>Bacillati</taxon>
        <taxon>Actinomycetota</taxon>
        <taxon>Actinomycetes</taxon>
        <taxon>Streptosporangiales</taxon>
        <taxon>Streptosporangiaceae</taxon>
        <taxon>Sphaerisporangium</taxon>
    </lineage>
</organism>
<dbReference type="Gene3D" id="2.60.120.620">
    <property type="entry name" value="q2cbj1_9rhob like domain"/>
    <property type="match status" value="1"/>
</dbReference>
<comment type="caution">
    <text evidence="1">The sequence shown here is derived from an EMBL/GenBank/DDBJ whole genome shotgun (WGS) entry which is preliminary data.</text>
</comment>
<dbReference type="EMBL" id="JBHSRF010000024">
    <property type="protein sequence ID" value="MFC6083130.1"/>
    <property type="molecule type" value="Genomic_DNA"/>
</dbReference>
<evidence type="ECO:0000313" key="2">
    <source>
        <dbReference type="Proteomes" id="UP001596137"/>
    </source>
</evidence>
<evidence type="ECO:0000313" key="1">
    <source>
        <dbReference type="EMBL" id="MFC6083130.1"/>
    </source>
</evidence>
<keyword evidence="1" id="KW-0560">Oxidoreductase</keyword>
<gene>
    <name evidence="1" type="ORF">ACFP1K_18300</name>
</gene>
<sequence length="247" mass="27670">MRITKKTAPWPAEVVEKGWSHGRLPAPADADWSDFARFWEDLPPDRYVVREHGTTRNRRLGQLLAPAGSGLGMERMAHGVFYQSSEVNSVYGGQRRTFAPIADEVYDNPCFRAALEHDLGLIRRIEGEDGAWLITVHMIRITATGSDSSAPAPEGRHNDGHDYVIMHLVGRDRCAGGHSRVYRKGGGRPALEHTLERPMETLVLDDRTMEHEVTPITPTDSTYAVRDMMIIDFERAESHAFALPRSA</sequence>
<dbReference type="RefSeq" id="WP_380754549.1">
    <property type="nucleotide sequence ID" value="NZ_JBHSRF010000024.1"/>
</dbReference>
<dbReference type="Pfam" id="PF10014">
    <property type="entry name" value="2OG-Fe_Oxy_2"/>
    <property type="match status" value="1"/>
</dbReference>
<accession>A0ABW1NIC4</accession>
<reference evidence="2" key="1">
    <citation type="journal article" date="2019" name="Int. J. Syst. Evol. Microbiol.">
        <title>The Global Catalogue of Microorganisms (GCM) 10K type strain sequencing project: providing services to taxonomists for standard genome sequencing and annotation.</title>
        <authorList>
            <consortium name="The Broad Institute Genomics Platform"/>
            <consortium name="The Broad Institute Genome Sequencing Center for Infectious Disease"/>
            <person name="Wu L."/>
            <person name="Ma J."/>
        </authorList>
    </citation>
    <scope>NUCLEOTIDE SEQUENCE [LARGE SCALE GENOMIC DNA]</scope>
    <source>
        <strain evidence="2">JCM 30346</strain>
    </source>
</reference>
<dbReference type="GO" id="GO:0051213">
    <property type="term" value="F:dioxygenase activity"/>
    <property type="evidence" value="ECO:0007669"/>
    <property type="project" value="UniProtKB-KW"/>
</dbReference>
<dbReference type="Proteomes" id="UP001596137">
    <property type="component" value="Unassembled WGS sequence"/>
</dbReference>
<protein>
    <submittedName>
        <fullName evidence="1">2OG-Fe dioxygenase family protein</fullName>
    </submittedName>
</protein>
<name>A0ABW1NIC4_9ACTN</name>
<dbReference type="InterPro" id="IPR018724">
    <property type="entry name" value="2OG-Fe_dioxygenase"/>
</dbReference>